<accession>A0A382HSI0</accession>
<dbReference type="AlphaFoldDB" id="A0A382HSI0"/>
<evidence type="ECO:0000313" key="1">
    <source>
        <dbReference type="EMBL" id="SVB89897.1"/>
    </source>
</evidence>
<protein>
    <submittedName>
        <fullName evidence="1">Uncharacterized protein</fullName>
    </submittedName>
</protein>
<gene>
    <name evidence="1" type="ORF">METZ01_LOCUS242751</name>
</gene>
<name>A0A382HSI0_9ZZZZ</name>
<reference evidence="1" key="1">
    <citation type="submission" date="2018-05" db="EMBL/GenBank/DDBJ databases">
        <authorList>
            <person name="Lanie J.A."/>
            <person name="Ng W.-L."/>
            <person name="Kazmierczak K.M."/>
            <person name="Andrzejewski T.M."/>
            <person name="Davidsen T.M."/>
            <person name="Wayne K.J."/>
            <person name="Tettelin H."/>
            <person name="Glass J.I."/>
            <person name="Rusch D."/>
            <person name="Podicherti R."/>
            <person name="Tsui H.-C.T."/>
            <person name="Winkler M.E."/>
        </authorList>
    </citation>
    <scope>NUCLEOTIDE SEQUENCE</scope>
</reference>
<sequence>MKNLVFQFAIRLFVFRFELTHATFCERPNPLKLEAIGENISCRELTQTYSPLQVYIPKLH</sequence>
<feature type="non-terminal residue" evidence="1">
    <location>
        <position position="60"/>
    </location>
</feature>
<proteinExistence type="predicted"/>
<organism evidence="1">
    <name type="scientific">marine metagenome</name>
    <dbReference type="NCBI Taxonomy" id="408172"/>
    <lineage>
        <taxon>unclassified sequences</taxon>
        <taxon>metagenomes</taxon>
        <taxon>ecological metagenomes</taxon>
    </lineage>
</organism>
<dbReference type="EMBL" id="UINC01062868">
    <property type="protein sequence ID" value="SVB89897.1"/>
    <property type="molecule type" value="Genomic_DNA"/>
</dbReference>